<dbReference type="EMBL" id="BSXG01000168">
    <property type="protein sequence ID" value="GME50771.1"/>
    <property type="molecule type" value="Genomic_DNA"/>
</dbReference>
<proteinExistence type="predicted"/>
<comment type="caution">
    <text evidence="1">The sequence shown here is derived from an EMBL/GenBank/DDBJ whole genome shotgun (WGS) entry which is preliminary data.</text>
</comment>
<evidence type="ECO:0000313" key="1">
    <source>
        <dbReference type="EMBL" id="GME50771.1"/>
    </source>
</evidence>
<gene>
    <name evidence="1" type="primary">g7925</name>
    <name evidence="1" type="ORF">NpPPO83_00007925</name>
</gene>
<accession>A0ACB5SPL1</accession>
<protein>
    <submittedName>
        <fullName evidence="1">Cell wall protein</fullName>
    </submittedName>
</protein>
<organism evidence="1 2">
    <name type="scientific">Neofusicoccum parvum</name>
    <dbReference type="NCBI Taxonomy" id="310453"/>
    <lineage>
        <taxon>Eukaryota</taxon>
        <taxon>Fungi</taxon>
        <taxon>Dikarya</taxon>
        <taxon>Ascomycota</taxon>
        <taxon>Pezizomycotina</taxon>
        <taxon>Dothideomycetes</taxon>
        <taxon>Dothideomycetes incertae sedis</taxon>
        <taxon>Botryosphaeriales</taxon>
        <taxon>Botryosphaeriaceae</taxon>
        <taxon>Neofusicoccum</taxon>
    </lineage>
</organism>
<name>A0ACB5SPL1_9PEZI</name>
<keyword evidence="2" id="KW-1185">Reference proteome</keyword>
<reference evidence="1" key="1">
    <citation type="submission" date="2024-09" db="EMBL/GenBank/DDBJ databases">
        <title>Draft Genome Sequences of Neofusicoccum parvum.</title>
        <authorList>
            <person name="Ashida A."/>
            <person name="Camagna M."/>
            <person name="Tanaka A."/>
            <person name="Takemoto D."/>
        </authorList>
    </citation>
    <scope>NUCLEOTIDE SEQUENCE</scope>
    <source>
        <strain evidence="1">PPO83</strain>
    </source>
</reference>
<dbReference type="Proteomes" id="UP001165186">
    <property type="component" value="Unassembled WGS sequence"/>
</dbReference>
<evidence type="ECO:0000313" key="2">
    <source>
        <dbReference type="Proteomes" id="UP001165186"/>
    </source>
</evidence>
<sequence>MKTVAILTSALACAGSALAAPVESYYNLVASASGQAIDGASLKVNGGWFYIGKESNSTCGDVSPAVTVGASGSLAFHADGRQNQQRGFIDISGAADGLLGFTLPDQFTSPSQIADKFSLQGSEQDNIKLFYDGDSSWLACPSAAAGQYMIYPAKSYGKSVGKDKCLTFEIRSVPATTPATVCVYN</sequence>